<evidence type="ECO:0000256" key="6">
    <source>
        <dbReference type="ARBA" id="ARBA00023056"/>
    </source>
</evidence>
<dbReference type="NCBIfam" id="TIGR02095">
    <property type="entry name" value="glgA"/>
    <property type="match status" value="1"/>
</dbReference>
<dbReference type="EMBL" id="CTRP01000011">
    <property type="protein sequence ID" value="CQR72693.1"/>
    <property type="molecule type" value="Genomic_DNA"/>
</dbReference>
<dbReference type="PANTHER" id="PTHR45825">
    <property type="entry name" value="GRANULE-BOUND STARCH SYNTHASE 1, CHLOROPLASTIC/AMYLOPLASTIC"/>
    <property type="match status" value="1"/>
</dbReference>
<evidence type="ECO:0000256" key="7">
    <source>
        <dbReference type="HAMAP-Rule" id="MF_00484"/>
    </source>
</evidence>
<dbReference type="GO" id="GO:0004373">
    <property type="term" value="F:alpha-1,4-glucan glucosyltransferase (UDP-glucose donor) activity"/>
    <property type="evidence" value="ECO:0007669"/>
    <property type="project" value="InterPro"/>
</dbReference>
<comment type="catalytic activity">
    <reaction evidence="1 7">
        <text>[(1-&gt;4)-alpha-D-glucosyl](n) + ADP-alpha-D-glucose = [(1-&gt;4)-alpha-D-glucosyl](n+1) + ADP + H(+)</text>
        <dbReference type="Rhea" id="RHEA:18189"/>
        <dbReference type="Rhea" id="RHEA-COMP:9584"/>
        <dbReference type="Rhea" id="RHEA-COMP:9587"/>
        <dbReference type="ChEBI" id="CHEBI:15378"/>
        <dbReference type="ChEBI" id="CHEBI:15444"/>
        <dbReference type="ChEBI" id="CHEBI:57498"/>
        <dbReference type="ChEBI" id="CHEBI:456216"/>
        <dbReference type="EC" id="2.4.1.21"/>
    </reaction>
</comment>
<keyword evidence="5 7" id="KW-0808">Transferase</keyword>
<dbReference type="InterPro" id="IPR011835">
    <property type="entry name" value="GS/SS"/>
</dbReference>
<evidence type="ECO:0000256" key="3">
    <source>
        <dbReference type="ARBA" id="ARBA00010281"/>
    </source>
</evidence>
<comment type="similarity">
    <text evidence="3 7">Belongs to the glycosyltransferase 1 family. Bacterial/plant glycogen synthase subfamily.</text>
</comment>
<evidence type="ECO:0000313" key="10">
    <source>
        <dbReference type="EMBL" id="CQR72693.1"/>
    </source>
</evidence>
<dbReference type="NCBIfam" id="NF001898">
    <property type="entry name" value="PRK00654.1-1"/>
    <property type="match status" value="1"/>
</dbReference>
<reference evidence="11" key="1">
    <citation type="submission" date="2015-03" db="EMBL/GenBank/DDBJ databases">
        <authorList>
            <person name="Nijsse Bart"/>
        </authorList>
    </citation>
    <scope>NUCLEOTIDE SEQUENCE [LARGE SCALE GENOMIC DNA]</scope>
</reference>
<evidence type="ECO:0000256" key="4">
    <source>
        <dbReference type="ARBA" id="ARBA00022676"/>
    </source>
</evidence>
<protein>
    <recommendedName>
        <fullName evidence="7">Glycogen synthase</fullName>
        <ecNumber evidence="7">2.4.1.21</ecNumber>
    </recommendedName>
    <alternativeName>
        <fullName evidence="7">Starch [bacterial glycogen] synthase</fullName>
    </alternativeName>
</protein>
<organism evidence="10 11">
    <name type="scientific">Sporomusa ovata</name>
    <dbReference type="NCBI Taxonomy" id="2378"/>
    <lineage>
        <taxon>Bacteria</taxon>
        <taxon>Bacillati</taxon>
        <taxon>Bacillota</taxon>
        <taxon>Negativicutes</taxon>
        <taxon>Selenomonadales</taxon>
        <taxon>Sporomusaceae</taxon>
        <taxon>Sporomusa</taxon>
    </lineage>
</organism>
<dbReference type="SUPFAM" id="SSF53756">
    <property type="entry name" value="UDP-Glycosyltransferase/glycogen phosphorylase"/>
    <property type="match status" value="1"/>
</dbReference>
<dbReference type="GO" id="GO:0009011">
    <property type="term" value="F:alpha-1,4-glucan glucosyltransferase (ADP-glucose donor) activity"/>
    <property type="evidence" value="ECO:0007669"/>
    <property type="project" value="UniProtKB-UniRule"/>
</dbReference>
<dbReference type="PANTHER" id="PTHR45825:SF11">
    <property type="entry name" value="ALPHA AMYLASE DOMAIN-CONTAINING PROTEIN"/>
    <property type="match status" value="1"/>
</dbReference>
<evidence type="ECO:0000259" key="9">
    <source>
        <dbReference type="Pfam" id="PF08323"/>
    </source>
</evidence>
<feature type="binding site" evidence="7">
    <location>
        <position position="16"/>
    </location>
    <ligand>
        <name>ADP-alpha-D-glucose</name>
        <dbReference type="ChEBI" id="CHEBI:57498"/>
    </ligand>
</feature>
<gene>
    <name evidence="7" type="primary">glgA</name>
    <name evidence="10" type="ORF">SpAn4DRAFT_3153</name>
</gene>
<dbReference type="NCBIfam" id="NF001899">
    <property type="entry name" value="PRK00654.1-2"/>
    <property type="match status" value="1"/>
</dbReference>
<dbReference type="Gene3D" id="3.40.50.2000">
    <property type="entry name" value="Glycogen Phosphorylase B"/>
    <property type="match status" value="2"/>
</dbReference>
<dbReference type="InterPro" id="IPR013534">
    <property type="entry name" value="Starch_synth_cat_dom"/>
</dbReference>
<evidence type="ECO:0000256" key="5">
    <source>
        <dbReference type="ARBA" id="ARBA00022679"/>
    </source>
</evidence>
<feature type="domain" description="Glycosyl transferase family 1" evidence="8">
    <location>
        <begin position="295"/>
        <end position="448"/>
    </location>
</feature>
<dbReference type="Proteomes" id="UP000049855">
    <property type="component" value="Unassembled WGS sequence"/>
</dbReference>
<dbReference type="Pfam" id="PF00534">
    <property type="entry name" value="Glycos_transf_1"/>
    <property type="match status" value="1"/>
</dbReference>
<keyword evidence="11" id="KW-1185">Reference proteome</keyword>
<evidence type="ECO:0000256" key="1">
    <source>
        <dbReference type="ARBA" id="ARBA00001478"/>
    </source>
</evidence>
<dbReference type="HAMAP" id="MF_00484">
    <property type="entry name" value="Glycogen_synth"/>
    <property type="match status" value="1"/>
</dbReference>
<dbReference type="EC" id="2.4.1.21" evidence="7"/>
<evidence type="ECO:0000256" key="2">
    <source>
        <dbReference type="ARBA" id="ARBA00002764"/>
    </source>
</evidence>
<evidence type="ECO:0000259" key="8">
    <source>
        <dbReference type="Pfam" id="PF00534"/>
    </source>
</evidence>
<accession>A0A0U1L0L4</accession>
<dbReference type="UniPathway" id="UPA00164"/>
<dbReference type="GO" id="GO:0005978">
    <property type="term" value="P:glycogen biosynthetic process"/>
    <property type="evidence" value="ECO:0007669"/>
    <property type="project" value="UniProtKB-UniRule"/>
</dbReference>
<comment type="function">
    <text evidence="2 7">Synthesizes alpha-1,4-glucan chains using ADP-glucose.</text>
</comment>
<keyword evidence="6 7" id="KW-0320">Glycogen biosynthesis</keyword>
<keyword evidence="4 7" id="KW-0328">Glycosyltransferase</keyword>
<dbReference type="RefSeq" id="WP_021168386.1">
    <property type="nucleotide sequence ID" value="NZ_CTRP01000011.1"/>
</dbReference>
<proteinExistence type="inferred from homology"/>
<dbReference type="CDD" id="cd03791">
    <property type="entry name" value="GT5_Glycogen_synthase_DULL1-like"/>
    <property type="match status" value="1"/>
</dbReference>
<sequence>MLNVLFVASEAAPFAKTGGLGDVIGSLPKELSNLEIDVRVIMPKYSAIPAGFAEQMVQKAILTVPVGWRQQYTGLFELAHQGVTWYFVDNEYYFKRDSLYGHYDEAERFAYFCRAVLEALPQLNFIPDIIHCHDWQTGPLAAMLKLQYLARAEYAAIKTVFTIHNLMYQGIFSGDILNDLLSLPNSAFTADGLEFYGQVNYLKAGLAFSDVVTTVSKSYAEEIRQPYFGENLDGFLIKRQADIYGIINGIDYEVYNPAGDPDIYSNYTWSDSSKRLDNKLKLQSELGLPVDKHIPLIGIVSRLVASKGLDLIAHVMEELLALDVQVVVLGTGEERYEKLFRDAAWRHPAKVAANIYFSDTLAHRIYAGSDLFLMPSRFEPCGIGQMIALRYGSIPIVREVGGLRDTVIPFNLETGQGNGFVFTNYNAHEMLWVVEQAVELYQDKTQWHKLIKNAMRAEHSWQQSASQYCQLYEKLTGNKAVL</sequence>
<comment type="pathway">
    <text evidence="7">Glycan biosynthesis; glycogen biosynthesis.</text>
</comment>
<feature type="domain" description="Starch synthase catalytic" evidence="9">
    <location>
        <begin position="3"/>
        <end position="237"/>
    </location>
</feature>
<evidence type="ECO:0000313" key="11">
    <source>
        <dbReference type="Proteomes" id="UP000049855"/>
    </source>
</evidence>
<dbReference type="AlphaFoldDB" id="A0A0U1L0L4"/>
<name>A0A0U1L0L4_9FIRM</name>
<dbReference type="Pfam" id="PF08323">
    <property type="entry name" value="Glyco_transf_5"/>
    <property type="match status" value="1"/>
</dbReference>
<dbReference type="InterPro" id="IPR001296">
    <property type="entry name" value="Glyco_trans_1"/>
</dbReference>